<dbReference type="Gene3D" id="1.10.3210.10">
    <property type="entry name" value="Hypothetical protein af1432"/>
    <property type="match status" value="1"/>
</dbReference>
<dbReference type="PANTHER" id="PTHR11373:SF4">
    <property type="entry name" value="DEOXYNUCLEOSIDE TRIPHOSPHATE TRIPHOSPHOHYDROLASE SAMHD1"/>
    <property type="match status" value="1"/>
</dbReference>
<proteinExistence type="predicted"/>
<reference evidence="1 2" key="1">
    <citation type="submission" date="2019-12" db="EMBL/GenBank/DDBJ databases">
        <title>Bacillus toyonensis BV-17 genome.</title>
        <authorList>
            <person name="Chen J."/>
        </authorList>
    </citation>
    <scope>NUCLEOTIDE SEQUENCE [LARGE SCALE GENOMIC DNA]</scope>
    <source>
        <strain evidence="1 2">BV-17</strain>
    </source>
</reference>
<dbReference type="EMBL" id="CP047044">
    <property type="protein sequence ID" value="QHA18069.1"/>
    <property type="molecule type" value="Genomic_DNA"/>
</dbReference>
<name>A0ABX6G888_9BACI</name>
<keyword evidence="2" id="KW-1185">Reference proteome</keyword>
<evidence type="ECO:0000313" key="1">
    <source>
        <dbReference type="EMBL" id="QHA18069.1"/>
    </source>
</evidence>
<dbReference type="Proteomes" id="UP000440820">
    <property type="component" value="Chromosome"/>
</dbReference>
<protein>
    <submittedName>
        <fullName evidence="1">Uncharacterized protein</fullName>
    </submittedName>
</protein>
<dbReference type="Gene3D" id="1.20.1250.30">
    <property type="match status" value="1"/>
</dbReference>
<dbReference type="InterPro" id="IPR050135">
    <property type="entry name" value="dGTPase-like"/>
</dbReference>
<organism evidence="1 2">
    <name type="scientific">Bacillus toyonensis</name>
    <dbReference type="NCBI Taxonomy" id="155322"/>
    <lineage>
        <taxon>Bacteria</taxon>
        <taxon>Bacillati</taxon>
        <taxon>Bacillota</taxon>
        <taxon>Bacilli</taxon>
        <taxon>Bacillales</taxon>
        <taxon>Bacillaceae</taxon>
        <taxon>Bacillus</taxon>
        <taxon>Bacillus cereus group</taxon>
    </lineage>
</organism>
<evidence type="ECO:0000313" key="2">
    <source>
        <dbReference type="Proteomes" id="UP000440820"/>
    </source>
</evidence>
<accession>A0ABX6G888</accession>
<dbReference type="SUPFAM" id="SSF109604">
    <property type="entry name" value="HD-domain/PDEase-like"/>
    <property type="match status" value="2"/>
</dbReference>
<gene>
    <name evidence="1" type="ORF">GPA05_13940</name>
</gene>
<dbReference type="PANTHER" id="PTHR11373">
    <property type="entry name" value="DEOXYNUCLEOSIDE TRIPHOSPHATE TRIPHOSPHOHYDROLASE"/>
    <property type="match status" value="1"/>
</dbReference>
<sequence length="237" mass="27474">MHVADPIYGPISIHDIDILQLIDTKAFQRLAYIKQQGHTYFLHENAIHTREEPSIGVYVLVNLVIAEQGIPYIEQLMKMKKGLYNNGFGHPFVVGKDLLLQSIFQKIKEKNLSFHTPEIQNFFYKRKQIEIEDFLPLQDEMIINEIKCFAKSDDIEIAELIHLYFSATKSLSFEKGIEGDYKKKNSTAVVITEKKAYSSYVGGIYVYSEGQLDDILEKSNFIQEIVKLPKKEYAYFF</sequence>